<dbReference type="InterPro" id="IPR023058">
    <property type="entry name" value="PPIase_PpiC_CS"/>
</dbReference>
<feature type="domain" description="PpiC" evidence="7">
    <location>
        <begin position="88"/>
        <end position="180"/>
    </location>
</feature>
<dbReference type="EC" id="5.2.1.8" evidence="6"/>
<dbReference type="Proteomes" id="UP001165065">
    <property type="component" value="Unassembled WGS sequence"/>
</dbReference>
<dbReference type="OrthoDB" id="1911748at2759"/>
<comment type="function">
    <text evidence="4">PPIases accelerate the folding of proteins. It prefers amino acid residues with hydrophobic side chains like leucine and phenylalanine in the P1 position of the peptides substrates.</text>
</comment>
<accession>A0A9W7FZK2</accession>
<dbReference type="InterPro" id="IPR046357">
    <property type="entry name" value="PPIase_dom_sf"/>
</dbReference>
<name>A0A9W7FZK2_9STRA</name>
<dbReference type="PANTHER" id="PTHR43629:SF2">
    <property type="entry name" value="RHODANESE-LIKE_PPIC DOMAIN-CONTAINING PROTEIN 12, CHLOROPLASTIC"/>
    <property type="match status" value="1"/>
</dbReference>
<keyword evidence="5 6" id="KW-0697">Rotamase</keyword>
<sequence>MARILLNFLPIMILIIFGSQSDAFNVASSSCLKIPPTYSSSQSERSAVQTFRSTSCRTTSRQTTAIFGIFDAFKGAFSNAEYSAPPEGVKASASHILVPTEDIALDVKKRVEAGELTFAQAAGKFSTCNSKSQGGSLGSFPPGRMVREFDDVIFNPSTELNAILGPVTTKFGVHLIVIGKRSGV</sequence>
<organism evidence="8 9">
    <name type="scientific">Triparma columacea</name>
    <dbReference type="NCBI Taxonomy" id="722753"/>
    <lineage>
        <taxon>Eukaryota</taxon>
        <taxon>Sar</taxon>
        <taxon>Stramenopiles</taxon>
        <taxon>Ochrophyta</taxon>
        <taxon>Bolidophyceae</taxon>
        <taxon>Parmales</taxon>
        <taxon>Triparmaceae</taxon>
        <taxon>Triparma</taxon>
    </lineage>
</organism>
<dbReference type="SUPFAM" id="SSF54534">
    <property type="entry name" value="FKBP-like"/>
    <property type="match status" value="1"/>
</dbReference>
<feature type="signal peptide" evidence="6">
    <location>
        <begin position="1"/>
        <end position="23"/>
    </location>
</feature>
<proteinExistence type="inferred from homology"/>
<keyword evidence="5 6" id="KW-0413">Isomerase</keyword>
<evidence type="ECO:0000256" key="5">
    <source>
        <dbReference type="PROSITE-ProRule" id="PRU00278"/>
    </source>
</evidence>
<dbReference type="InterPro" id="IPR052204">
    <property type="entry name" value="PpiC/parvulin_rotamase"/>
</dbReference>
<evidence type="ECO:0000256" key="3">
    <source>
        <dbReference type="ARBA" id="ARBA00022490"/>
    </source>
</evidence>
<comment type="subcellular location">
    <subcellularLocation>
        <location evidence="1">Cytoplasm</location>
    </subcellularLocation>
</comment>
<gene>
    <name evidence="8" type="ORF">TrCOL_g9930</name>
</gene>
<keyword evidence="6" id="KW-0732">Signal</keyword>
<evidence type="ECO:0000256" key="6">
    <source>
        <dbReference type="RuleBase" id="RU363014"/>
    </source>
</evidence>
<reference evidence="9" key="1">
    <citation type="journal article" date="2023" name="Commun. Biol.">
        <title>Genome analysis of Parmales, the sister group of diatoms, reveals the evolutionary specialization of diatoms from phago-mixotrophs to photoautotrophs.</title>
        <authorList>
            <person name="Ban H."/>
            <person name="Sato S."/>
            <person name="Yoshikawa S."/>
            <person name="Yamada K."/>
            <person name="Nakamura Y."/>
            <person name="Ichinomiya M."/>
            <person name="Sato N."/>
            <person name="Blanc-Mathieu R."/>
            <person name="Endo H."/>
            <person name="Kuwata A."/>
            <person name="Ogata H."/>
        </authorList>
    </citation>
    <scope>NUCLEOTIDE SEQUENCE [LARGE SCALE GENOMIC DNA]</scope>
</reference>
<dbReference type="Gene3D" id="3.10.50.40">
    <property type="match status" value="1"/>
</dbReference>
<keyword evidence="3" id="KW-0963">Cytoplasm</keyword>
<dbReference type="PROSITE" id="PS50198">
    <property type="entry name" value="PPIC_PPIASE_2"/>
    <property type="match status" value="1"/>
</dbReference>
<dbReference type="AlphaFoldDB" id="A0A9W7FZK2"/>
<evidence type="ECO:0000256" key="1">
    <source>
        <dbReference type="ARBA" id="ARBA00004496"/>
    </source>
</evidence>
<evidence type="ECO:0000256" key="2">
    <source>
        <dbReference type="ARBA" id="ARBA00007656"/>
    </source>
</evidence>
<evidence type="ECO:0000313" key="8">
    <source>
        <dbReference type="EMBL" id="GMI29442.1"/>
    </source>
</evidence>
<dbReference type="GO" id="GO:0005737">
    <property type="term" value="C:cytoplasm"/>
    <property type="evidence" value="ECO:0007669"/>
    <property type="project" value="UniProtKB-SubCell"/>
</dbReference>
<dbReference type="GO" id="GO:0003755">
    <property type="term" value="F:peptidyl-prolyl cis-trans isomerase activity"/>
    <property type="evidence" value="ECO:0007669"/>
    <property type="project" value="UniProtKB-UniRule"/>
</dbReference>
<comment type="similarity">
    <text evidence="2">Belongs to the PpiC/parvulin rotamase family.</text>
</comment>
<keyword evidence="9" id="KW-1185">Reference proteome</keyword>
<dbReference type="Pfam" id="PF00639">
    <property type="entry name" value="Rotamase"/>
    <property type="match status" value="1"/>
</dbReference>
<dbReference type="EMBL" id="BRYA01000680">
    <property type="protein sequence ID" value="GMI29442.1"/>
    <property type="molecule type" value="Genomic_DNA"/>
</dbReference>
<comment type="caution">
    <text evidence="8">The sequence shown here is derived from an EMBL/GenBank/DDBJ whole genome shotgun (WGS) entry which is preliminary data.</text>
</comment>
<feature type="chain" id="PRO_5041020681" description="Peptidyl-prolyl cis-trans isomerase" evidence="6">
    <location>
        <begin position="24"/>
        <end position="184"/>
    </location>
</feature>
<dbReference type="PANTHER" id="PTHR43629">
    <property type="entry name" value="PEPTIDYL-PROLYL CIS-TRANS ISOMERASE"/>
    <property type="match status" value="1"/>
</dbReference>
<evidence type="ECO:0000313" key="9">
    <source>
        <dbReference type="Proteomes" id="UP001165065"/>
    </source>
</evidence>
<evidence type="ECO:0000259" key="7">
    <source>
        <dbReference type="PROSITE" id="PS50198"/>
    </source>
</evidence>
<evidence type="ECO:0000256" key="4">
    <source>
        <dbReference type="ARBA" id="ARBA00046231"/>
    </source>
</evidence>
<dbReference type="PROSITE" id="PS01096">
    <property type="entry name" value="PPIC_PPIASE_1"/>
    <property type="match status" value="1"/>
</dbReference>
<dbReference type="InterPro" id="IPR000297">
    <property type="entry name" value="PPIase_PpiC"/>
</dbReference>
<comment type="catalytic activity">
    <reaction evidence="6">
        <text>[protein]-peptidylproline (omega=180) = [protein]-peptidylproline (omega=0)</text>
        <dbReference type="Rhea" id="RHEA:16237"/>
        <dbReference type="Rhea" id="RHEA-COMP:10747"/>
        <dbReference type="Rhea" id="RHEA-COMP:10748"/>
        <dbReference type="ChEBI" id="CHEBI:83833"/>
        <dbReference type="ChEBI" id="CHEBI:83834"/>
        <dbReference type="EC" id="5.2.1.8"/>
    </reaction>
</comment>
<protein>
    <recommendedName>
        <fullName evidence="6">Peptidyl-prolyl cis-trans isomerase</fullName>
        <ecNumber evidence="6">5.2.1.8</ecNumber>
    </recommendedName>
</protein>